<dbReference type="PANTHER" id="PTHR30346">
    <property type="entry name" value="TRANSCRIPTIONAL DUAL REGULATOR HCAR-RELATED"/>
    <property type="match status" value="1"/>
</dbReference>
<dbReference type="PRINTS" id="PR00039">
    <property type="entry name" value="HTHLYSR"/>
</dbReference>
<evidence type="ECO:0000256" key="1">
    <source>
        <dbReference type="ARBA" id="ARBA00009437"/>
    </source>
</evidence>
<evidence type="ECO:0000256" key="2">
    <source>
        <dbReference type="ARBA" id="ARBA00023015"/>
    </source>
</evidence>
<dbReference type="Pfam" id="PF03466">
    <property type="entry name" value="LysR_substrate"/>
    <property type="match status" value="1"/>
</dbReference>
<reference evidence="7 8" key="1">
    <citation type="submission" date="2020-06" db="EMBL/GenBank/DDBJ databases">
        <title>Genome mining for natural products.</title>
        <authorList>
            <person name="Zhang B."/>
            <person name="Shi J."/>
            <person name="Ge H."/>
        </authorList>
    </citation>
    <scope>NUCLEOTIDE SEQUENCE [LARGE SCALE GENOMIC DNA]</scope>
    <source>
        <strain evidence="7 8">NA02069</strain>
    </source>
</reference>
<dbReference type="Gene3D" id="3.40.190.10">
    <property type="entry name" value="Periplasmic binding protein-like II"/>
    <property type="match status" value="2"/>
</dbReference>
<dbReference type="PANTHER" id="PTHR30346:SF0">
    <property type="entry name" value="HCA OPERON TRANSCRIPTIONAL ACTIVATOR HCAR"/>
    <property type="match status" value="1"/>
</dbReference>
<name>A0A7H8TMB6_STRCX</name>
<evidence type="ECO:0000259" key="6">
    <source>
        <dbReference type="PROSITE" id="PS50931"/>
    </source>
</evidence>
<evidence type="ECO:0000256" key="5">
    <source>
        <dbReference type="SAM" id="MobiDB-lite"/>
    </source>
</evidence>
<dbReference type="Proteomes" id="UP000509418">
    <property type="component" value="Chromosome"/>
</dbReference>
<dbReference type="EMBL" id="CP056041">
    <property type="protein sequence ID" value="QKZ24072.1"/>
    <property type="molecule type" value="Genomic_DNA"/>
</dbReference>
<proteinExistence type="inferred from homology"/>
<dbReference type="CDD" id="cd08414">
    <property type="entry name" value="PBP2_LTTR_aromatics_like"/>
    <property type="match status" value="1"/>
</dbReference>
<dbReference type="InterPro" id="IPR036390">
    <property type="entry name" value="WH_DNA-bd_sf"/>
</dbReference>
<keyword evidence="4" id="KW-0804">Transcription</keyword>
<dbReference type="SUPFAM" id="SSF53850">
    <property type="entry name" value="Periplasmic binding protein-like II"/>
    <property type="match status" value="1"/>
</dbReference>
<dbReference type="GO" id="GO:0003677">
    <property type="term" value="F:DNA binding"/>
    <property type="evidence" value="ECO:0007669"/>
    <property type="project" value="UniProtKB-KW"/>
</dbReference>
<dbReference type="GO" id="GO:0032993">
    <property type="term" value="C:protein-DNA complex"/>
    <property type="evidence" value="ECO:0007669"/>
    <property type="project" value="TreeGrafter"/>
</dbReference>
<comment type="similarity">
    <text evidence="1">Belongs to the LysR transcriptional regulatory family.</text>
</comment>
<evidence type="ECO:0000256" key="4">
    <source>
        <dbReference type="ARBA" id="ARBA00023163"/>
    </source>
</evidence>
<dbReference type="RefSeq" id="WP_176578654.1">
    <property type="nucleotide sequence ID" value="NZ_CBDRGH010000013.1"/>
</dbReference>
<dbReference type="AlphaFoldDB" id="A0A7H8TMB6"/>
<dbReference type="InterPro" id="IPR000847">
    <property type="entry name" value="LysR_HTH_N"/>
</dbReference>
<keyword evidence="8" id="KW-1185">Reference proteome</keyword>
<accession>A0A7H8TMB6</accession>
<evidence type="ECO:0000256" key="3">
    <source>
        <dbReference type="ARBA" id="ARBA00023125"/>
    </source>
</evidence>
<dbReference type="Gene3D" id="1.10.10.10">
    <property type="entry name" value="Winged helix-like DNA-binding domain superfamily/Winged helix DNA-binding domain"/>
    <property type="match status" value="1"/>
</dbReference>
<feature type="domain" description="HTH lysR-type" evidence="6">
    <location>
        <begin position="3"/>
        <end position="60"/>
    </location>
</feature>
<dbReference type="Pfam" id="PF00126">
    <property type="entry name" value="HTH_1"/>
    <property type="match status" value="1"/>
</dbReference>
<dbReference type="FunFam" id="1.10.10.10:FF:000001">
    <property type="entry name" value="LysR family transcriptional regulator"/>
    <property type="match status" value="1"/>
</dbReference>
<sequence length="317" mass="34753">MDLDLRKLRYFVAVAEELHFGRAAERLHIAQPVLSRQIRSLEDELGAEVFDRGRRGTLLTPAGKQLLEDAVPLLASAQALVRRVKSSTQGTQSLTIGFMPGITVTPAMIAFTGLHPDVNVRLLRTTWEDQVAVLLDGRADVGIVRLPIDRQGLEVHPLFQEPRVVMVPVGHRLADRRSVTVKDLAAEHLLQDPDAVPEWRDVALELQSGERPEVPVIHQVEEKLELVAAGAGICVLPLSTANFYTRPDVLPLPVDDLGPNEVALAWVAARRSPLIRDFAEAAANTLGPGPHASDTLAQAHHGERRPSAEVMHQSELM</sequence>
<keyword evidence="3" id="KW-0238">DNA-binding</keyword>
<protein>
    <submittedName>
        <fullName evidence="7">LysR family transcriptional regulator</fullName>
    </submittedName>
</protein>
<evidence type="ECO:0000313" key="7">
    <source>
        <dbReference type="EMBL" id="QKZ24072.1"/>
    </source>
</evidence>
<dbReference type="InterPro" id="IPR036388">
    <property type="entry name" value="WH-like_DNA-bd_sf"/>
</dbReference>
<organism evidence="7 8">
    <name type="scientific">Streptomyces chartreusis</name>
    <dbReference type="NCBI Taxonomy" id="1969"/>
    <lineage>
        <taxon>Bacteria</taxon>
        <taxon>Bacillati</taxon>
        <taxon>Actinomycetota</taxon>
        <taxon>Actinomycetes</taxon>
        <taxon>Kitasatosporales</taxon>
        <taxon>Streptomycetaceae</taxon>
        <taxon>Streptomyces</taxon>
    </lineage>
</organism>
<evidence type="ECO:0000313" key="8">
    <source>
        <dbReference type="Proteomes" id="UP000509418"/>
    </source>
</evidence>
<gene>
    <name evidence="7" type="ORF">HUT05_46090</name>
</gene>
<dbReference type="GO" id="GO:0003700">
    <property type="term" value="F:DNA-binding transcription factor activity"/>
    <property type="evidence" value="ECO:0007669"/>
    <property type="project" value="InterPro"/>
</dbReference>
<dbReference type="InterPro" id="IPR005119">
    <property type="entry name" value="LysR_subst-bd"/>
</dbReference>
<keyword evidence="2" id="KW-0805">Transcription regulation</keyword>
<dbReference type="PROSITE" id="PS50931">
    <property type="entry name" value="HTH_LYSR"/>
    <property type="match status" value="1"/>
</dbReference>
<feature type="region of interest" description="Disordered" evidence="5">
    <location>
        <begin position="285"/>
        <end position="317"/>
    </location>
</feature>
<dbReference type="SUPFAM" id="SSF46785">
    <property type="entry name" value="Winged helix' DNA-binding domain"/>
    <property type="match status" value="1"/>
</dbReference>